<organism evidence="2 3">
    <name type="scientific">Henriciella pelagia</name>
    <dbReference type="NCBI Taxonomy" id="1977912"/>
    <lineage>
        <taxon>Bacteria</taxon>
        <taxon>Pseudomonadati</taxon>
        <taxon>Pseudomonadota</taxon>
        <taxon>Alphaproteobacteria</taxon>
        <taxon>Hyphomonadales</taxon>
        <taxon>Hyphomonadaceae</taxon>
        <taxon>Henriciella</taxon>
    </lineage>
</organism>
<keyword evidence="1" id="KW-0472">Membrane</keyword>
<evidence type="ECO:0000313" key="3">
    <source>
        <dbReference type="Proteomes" id="UP000628854"/>
    </source>
</evidence>
<evidence type="ECO:0000313" key="2">
    <source>
        <dbReference type="EMBL" id="GGB76918.1"/>
    </source>
</evidence>
<proteinExistence type="predicted"/>
<keyword evidence="1" id="KW-1133">Transmembrane helix</keyword>
<feature type="transmembrane region" description="Helical" evidence="1">
    <location>
        <begin position="42"/>
        <end position="61"/>
    </location>
</feature>
<dbReference type="Proteomes" id="UP000628854">
    <property type="component" value="Unassembled WGS sequence"/>
</dbReference>
<sequence>MIAAKAIRPLLLLDAMTCTVMGSVLLLGRSPIAGLTGLPEPLLLWAAIVLFPVALFMAATGLGDPVNRSAAQVVALGNVLWVLASLLVIALVTSVTALGISFILVQAAAVAVLAWLEHVALRTQSA</sequence>
<accession>A0ABQ1JT25</accession>
<dbReference type="RefSeq" id="WP_084391276.1">
    <property type="nucleotide sequence ID" value="NZ_BMKF01000002.1"/>
</dbReference>
<keyword evidence="1" id="KW-0812">Transmembrane</keyword>
<gene>
    <name evidence="2" type="ORF">GCM10011503_27100</name>
</gene>
<dbReference type="EMBL" id="BMKF01000002">
    <property type="protein sequence ID" value="GGB76918.1"/>
    <property type="molecule type" value="Genomic_DNA"/>
</dbReference>
<protein>
    <recommendedName>
        <fullName evidence="4">Integral membrane protein</fullName>
    </recommendedName>
</protein>
<keyword evidence="3" id="KW-1185">Reference proteome</keyword>
<reference evidence="3" key="1">
    <citation type="journal article" date="2019" name="Int. J. Syst. Evol. Microbiol.">
        <title>The Global Catalogue of Microorganisms (GCM) 10K type strain sequencing project: providing services to taxonomists for standard genome sequencing and annotation.</title>
        <authorList>
            <consortium name="The Broad Institute Genomics Platform"/>
            <consortium name="The Broad Institute Genome Sequencing Center for Infectious Disease"/>
            <person name="Wu L."/>
            <person name="Ma J."/>
        </authorList>
    </citation>
    <scope>NUCLEOTIDE SEQUENCE [LARGE SCALE GENOMIC DNA]</scope>
    <source>
        <strain evidence="3">CGMCC 1.15928</strain>
    </source>
</reference>
<feature type="transmembrane region" description="Helical" evidence="1">
    <location>
        <begin position="73"/>
        <end position="92"/>
    </location>
</feature>
<name>A0ABQ1JT25_9PROT</name>
<evidence type="ECO:0000256" key="1">
    <source>
        <dbReference type="SAM" id="Phobius"/>
    </source>
</evidence>
<comment type="caution">
    <text evidence="2">The sequence shown here is derived from an EMBL/GenBank/DDBJ whole genome shotgun (WGS) entry which is preliminary data.</text>
</comment>
<feature type="transmembrane region" description="Helical" evidence="1">
    <location>
        <begin position="12"/>
        <end position="30"/>
    </location>
</feature>
<evidence type="ECO:0008006" key="4">
    <source>
        <dbReference type="Google" id="ProtNLM"/>
    </source>
</evidence>
<feature type="transmembrane region" description="Helical" evidence="1">
    <location>
        <begin position="98"/>
        <end position="116"/>
    </location>
</feature>